<dbReference type="PANTHER" id="PTHR37981">
    <property type="entry name" value="LIPASE 2"/>
    <property type="match status" value="1"/>
</dbReference>
<dbReference type="SUPFAM" id="SSF52266">
    <property type="entry name" value="SGNH hydrolase"/>
    <property type="match status" value="1"/>
</dbReference>
<dbReference type="PROSITE" id="PS51829">
    <property type="entry name" value="P_HOMO_B"/>
    <property type="match status" value="1"/>
</dbReference>
<sequence>MRQKFLLYRNKKISRSTIAYCCIFIGALSSHKAIGADNVDPPVLTVNHHSSTGYDIAWNSGYSNIKIYESPNGTASWSLKYDGNANSSHSADFNYPLGGTRYYRARGCAFIVDGGNGGGGSDGNVSPKASETYECSGYSQVVSANVTGNSSKPTTAVVLGDSFSSGEGGRWRGNTNDEDTRFSGYMGTDSAGFLSDDLPSGHRGNPVARWDEAYESNSISNACHRAYSAPIHQLAGDPYFPIPPFMIRRGFEKTVNLACSGARNKHLWPVAEGGDSFKGEEPQITQLSNLNLTHDVKLIVVGIGGNDMGFSAAIGSCVKAWFVKHWGWELDNWVDDQCYEYIADETIPALWDVYGKTALTINMIRQEMLRQGKTDPDDYRIVLMGYPDIIAGFGDNRYESGDRRSTGKCPFNGEDSRFVVDTLLPKLNGMYETLAHEEQVDFINPKDLFQGHKLCQMDAARASYNKPANPGNMEWVRYIDHDLNTRGAVQSLWDALVLGEVLDGVQGRIQESMHPNQFGQVALGSCLNNWWTRRGTTPAPYRCDNSNPSTNKQVKITGLPAPSYSQISSDNAIPDAELLGEAYPGGPDEYRPGELRRSFVVADSGQNEPGRMARVLVRIDHPAKGDLRIFLRSPSGVEHLIKGHKPTDLSPFPSVWRSYLTHAAWQPGEWSLVIRDTKTGHTGTFRDFKVYWY</sequence>
<dbReference type="Gene3D" id="2.60.120.260">
    <property type="entry name" value="Galactose-binding domain-like"/>
    <property type="match status" value="1"/>
</dbReference>
<dbReference type="InterPro" id="IPR036514">
    <property type="entry name" value="SGNH_hydro_sf"/>
</dbReference>
<dbReference type="Pfam" id="PF01483">
    <property type="entry name" value="P_proprotein"/>
    <property type="match status" value="1"/>
</dbReference>
<dbReference type="SUPFAM" id="SSF49785">
    <property type="entry name" value="Galactose-binding domain-like"/>
    <property type="match status" value="1"/>
</dbReference>
<accession>A0ABW1YRI0</accession>
<dbReference type="RefSeq" id="WP_193192755.1">
    <property type="nucleotide sequence ID" value="NZ_JACZFR010000032.1"/>
</dbReference>
<keyword evidence="5" id="KW-1185">Reference proteome</keyword>
<dbReference type="Proteomes" id="UP001596425">
    <property type="component" value="Unassembled WGS sequence"/>
</dbReference>
<feature type="domain" description="P/Homo B" evidence="3">
    <location>
        <begin position="558"/>
        <end position="693"/>
    </location>
</feature>
<organism evidence="4 5">
    <name type="scientific">Microbulbifer taiwanensis</name>
    <dbReference type="NCBI Taxonomy" id="986746"/>
    <lineage>
        <taxon>Bacteria</taxon>
        <taxon>Pseudomonadati</taxon>
        <taxon>Pseudomonadota</taxon>
        <taxon>Gammaproteobacteria</taxon>
        <taxon>Cellvibrionales</taxon>
        <taxon>Microbulbiferaceae</taxon>
        <taxon>Microbulbifer</taxon>
    </lineage>
</organism>
<name>A0ABW1YRI0_9GAMM</name>
<dbReference type="PANTHER" id="PTHR37981:SF1">
    <property type="entry name" value="SGNH HYDROLASE-TYPE ESTERASE DOMAIN-CONTAINING PROTEIN"/>
    <property type="match status" value="1"/>
</dbReference>
<dbReference type="InterPro" id="IPR037460">
    <property type="entry name" value="SEST-like"/>
</dbReference>
<evidence type="ECO:0000313" key="5">
    <source>
        <dbReference type="Proteomes" id="UP001596425"/>
    </source>
</evidence>
<dbReference type="InterPro" id="IPR008979">
    <property type="entry name" value="Galactose-bd-like_sf"/>
</dbReference>
<gene>
    <name evidence="4" type="ORF">ACFQBM_18855</name>
</gene>
<dbReference type="EMBL" id="JBHSVR010000001">
    <property type="protein sequence ID" value="MFC6635339.1"/>
    <property type="molecule type" value="Genomic_DNA"/>
</dbReference>
<evidence type="ECO:0000313" key="4">
    <source>
        <dbReference type="EMBL" id="MFC6635339.1"/>
    </source>
</evidence>
<keyword evidence="2" id="KW-0378">Hydrolase</keyword>
<proteinExistence type="predicted"/>
<evidence type="ECO:0000259" key="3">
    <source>
        <dbReference type="PROSITE" id="PS51829"/>
    </source>
</evidence>
<dbReference type="Gene3D" id="3.40.50.1110">
    <property type="entry name" value="SGNH hydrolase"/>
    <property type="match status" value="1"/>
</dbReference>
<evidence type="ECO:0000256" key="2">
    <source>
        <dbReference type="ARBA" id="ARBA00022801"/>
    </source>
</evidence>
<protein>
    <submittedName>
        <fullName evidence="4">Proprotein convertase P-domain-containing protein</fullName>
    </submittedName>
</protein>
<evidence type="ECO:0000256" key="1">
    <source>
        <dbReference type="ARBA" id="ARBA00022670"/>
    </source>
</evidence>
<keyword evidence="1" id="KW-0645">Protease</keyword>
<comment type="caution">
    <text evidence="4">The sequence shown here is derived from an EMBL/GenBank/DDBJ whole genome shotgun (WGS) entry which is preliminary data.</text>
</comment>
<reference evidence="5" key="1">
    <citation type="journal article" date="2019" name="Int. J. Syst. Evol. Microbiol.">
        <title>The Global Catalogue of Microorganisms (GCM) 10K type strain sequencing project: providing services to taxonomists for standard genome sequencing and annotation.</title>
        <authorList>
            <consortium name="The Broad Institute Genomics Platform"/>
            <consortium name="The Broad Institute Genome Sequencing Center for Infectious Disease"/>
            <person name="Wu L."/>
            <person name="Ma J."/>
        </authorList>
    </citation>
    <scope>NUCLEOTIDE SEQUENCE [LARGE SCALE GENOMIC DNA]</scope>
    <source>
        <strain evidence="5">CGMCC 1.13718</strain>
    </source>
</reference>
<dbReference type="InterPro" id="IPR002884">
    <property type="entry name" value="P_dom"/>
</dbReference>